<dbReference type="GO" id="GO:0005975">
    <property type="term" value="P:carbohydrate metabolic process"/>
    <property type="evidence" value="ECO:0007669"/>
    <property type="project" value="InterPro"/>
</dbReference>
<dbReference type="InterPro" id="IPR042280">
    <property type="entry name" value="SLC3A2"/>
</dbReference>
<evidence type="ECO:0000313" key="4">
    <source>
        <dbReference type="Ensembl" id="ENSAPOP00000031345.1"/>
    </source>
</evidence>
<dbReference type="Gene3D" id="2.60.40.1180">
    <property type="entry name" value="Golgi alpha-mannosidase II"/>
    <property type="match status" value="1"/>
</dbReference>
<dbReference type="SMART" id="SM00642">
    <property type="entry name" value="Aamy"/>
    <property type="match status" value="1"/>
</dbReference>
<dbReference type="InterPro" id="IPR017853">
    <property type="entry name" value="GH"/>
</dbReference>
<dbReference type="GO" id="GO:0016323">
    <property type="term" value="C:basolateral plasma membrane"/>
    <property type="evidence" value="ECO:0007669"/>
    <property type="project" value="TreeGrafter"/>
</dbReference>
<reference evidence="4" key="1">
    <citation type="submission" date="2025-08" db="UniProtKB">
        <authorList>
            <consortium name="Ensembl"/>
        </authorList>
    </citation>
    <scope>IDENTIFICATION</scope>
</reference>
<dbReference type="Gene3D" id="3.20.20.80">
    <property type="entry name" value="Glycosidases"/>
    <property type="match status" value="1"/>
</dbReference>
<keyword evidence="2" id="KW-0812">Transmembrane</keyword>
<dbReference type="InterPro" id="IPR006047">
    <property type="entry name" value="GH13_cat_dom"/>
</dbReference>
<evidence type="ECO:0000259" key="3">
    <source>
        <dbReference type="SMART" id="SM00642"/>
    </source>
</evidence>
<dbReference type="GO" id="GO:1904273">
    <property type="term" value="P:L-alanine import across plasma membrane"/>
    <property type="evidence" value="ECO:0007669"/>
    <property type="project" value="TreeGrafter"/>
</dbReference>
<sequence length="556" mass="60446">MTPDETDVELQPAPGQADPVQADSPPVQDSPAAPDADATEADVSEADLDQEEQEKQPMTGGAERDAEVPSAGEEAEKNGAVKLKIPDEEPEELKFTGLNKEELLRVAGTPGWVRTRWALLVVFWLGWLGMLGGAVLIILQAPRCRDLPTTSWWNDGPLYQIGDVRFFSDAQNLKGVEQNLGCLSELKVKGLIVGPIHVAPPDDAVALRFEEISADAGNLEQFKSLVTAAHRKDISVVLDLTPNYRGTSGPWFSSVSVTNVAERLKSALVFWMNQGIDGVQLSGVQRVSSVVPSLWTDIRAIVQNGTEEHPGNRLLLGVSDLSSPEGVSSLLSSSGVDLLVSRVLGSGSSVDAAERAQSVQRLYSEHSQQRLSWSLGGRTEGHMASVGGPDLVLVHQLLLLTLPGTPVFNYGDEIGLTDEGTKFPRMLWDSDKEELNGTLQEQRAERLSRRRFFCSLSDLRSKERSLQFGDFLLVSNSSSSLAYLRVWDQSKRFLVAFNFSPDESASLQLSGASLPRWANVVLATNSSFLPTDASVDLRDLRLGPQQAAILSFPYSG</sequence>
<keyword evidence="2" id="KW-0472">Membrane</keyword>
<dbReference type="GO" id="GO:1903801">
    <property type="term" value="P:L-leucine import across plasma membrane"/>
    <property type="evidence" value="ECO:0007669"/>
    <property type="project" value="TreeGrafter"/>
</dbReference>
<keyword evidence="5" id="KW-1185">Reference proteome</keyword>
<feature type="compositionally biased region" description="Acidic residues" evidence="1">
    <location>
        <begin position="37"/>
        <end position="52"/>
    </location>
</feature>
<feature type="transmembrane region" description="Helical" evidence="2">
    <location>
        <begin position="117"/>
        <end position="139"/>
    </location>
</feature>
<dbReference type="InParanoid" id="A0A3Q1HU89"/>
<dbReference type="GO" id="GO:0015173">
    <property type="term" value="F:aromatic amino acid transmembrane transporter activity"/>
    <property type="evidence" value="ECO:0007669"/>
    <property type="project" value="TreeGrafter"/>
</dbReference>
<evidence type="ECO:0000256" key="1">
    <source>
        <dbReference type="SAM" id="MobiDB-lite"/>
    </source>
</evidence>
<dbReference type="GO" id="GO:0015823">
    <property type="term" value="P:phenylalanine transport"/>
    <property type="evidence" value="ECO:0007669"/>
    <property type="project" value="TreeGrafter"/>
</dbReference>
<dbReference type="GO" id="GO:0060142">
    <property type="term" value="P:regulation of syncytium formation by plasma membrane fusion"/>
    <property type="evidence" value="ECO:0007669"/>
    <property type="project" value="Ensembl"/>
</dbReference>
<evidence type="ECO:0000313" key="5">
    <source>
        <dbReference type="Proteomes" id="UP000257200"/>
    </source>
</evidence>
<dbReference type="Pfam" id="PF16028">
    <property type="entry name" value="SLC3A2_N"/>
    <property type="match status" value="1"/>
</dbReference>
<dbReference type="Proteomes" id="UP000257200">
    <property type="component" value="Unplaced"/>
</dbReference>
<feature type="compositionally biased region" description="Basic and acidic residues" evidence="1">
    <location>
        <begin position="74"/>
        <end position="85"/>
    </location>
</feature>
<accession>A0A3Q1HU89</accession>
<feature type="domain" description="Glycosyl hydrolase family 13 catalytic" evidence="3">
    <location>
        <begin position="160"/>
        <end position="450"/>
    </location>
</feature>
<feature type="region of interest" description="Disordered" evidence="1">
    <location>
        <begin position="1"/>
        <end position="85"/>
    </location>
</feature>
<dbReference type="Ensembl" id="ENSAPOT00000033266.1">
    <property type="protein sequence ID" value="ENSAPOP00000031345.1"/>
    <property type="gene ID" value="ENSAPOG00000018512.1"/>
</dbReference>
<dbReference type="STRING" id="80966.ENSAPOP00000031345"/>
<dbReference type="FunCoup" id="A0A3Q1HU89">
    <property type="interactions" value="573"/>
</dbReference>
<dbReference type="InterPro" id="IPR013780">
    <property type="entry name" value="Glyco_hydro_b"/>
</dbReference>
<protein>
    <submittedName>
        <fullName evidence="4">Solute carrier family 3 member 2b</fullName>
    </submittedName>
</protein>
<dbReference type="GO" id="GO:0015180">
    <property type="term" value="F:L-alanine transmembrane transporter activity"/>
    <property type="evidence" value="ECO:0007669"/>
    <property type="project" value="TreeGrafter"/>
</dbReference>
<evidence type="ECO:0000256" key="2">
    <source>
        <dbReference type="SAM" id="Phobius"/>
    </source>
</evidence>
<dbReference type="SUPFAM" id="SSF51011">
    <property type="entry name" value="Glycosyl hydrolase domain"/>
    <property type="match status" value="1"/>
</dbReference>
<keyword evidence="2" id="KW-1133">Transmembrane helix</keyword>
<dbReference type="GeneTree" id="ENSGT00940000156646"/>
<dbReference type="Pfam" id="PF00128">
    <property type="entry name" value="Alpha-amylase"/>
    <property type="match status" value="1"/>
</dbReference>
<dbReference type="SUPFAM" id="SSF51445">
    <property type="entry name" value="(Trans)glycosidases"/>
    <property type="match status" value="1"/>
</dbReference>
<dbReference type="GO" id="GO:0015190">
    <property type="term" value="F:L-leucine transmembrane transporter activity"/>
    <property type="evidence" value="ECO:0007669"/>
    <property type="project" value="TreeGrafter"/>
</dbReference>
<proteinExistence type="predicted"/>
<dbReference type="AlphaFoldDB" id="A0A3Q1HU89"/>
<dbReference type="GO" id="GO:0016324">
    <property type="term" value="C:apical plasma membrane"/>
    <property type="evidence" value="ECO:0007669"/>
    <property type="project" value="TreeGrafter"/>
</dbReference>
<dbReference type="PANTHER" id="PTHR46673">
    <property type="entry name" value="4F2 CELL-SURFACE ANTIGEN HEAVY CHAIN"/>
    <property type="match status" value="1"/>
</dbReference>
<reference evidence="4" key="2">
    <citation type="submission" date="2025-09" db="UniProtKB">
        <authorList>
            <consortium name="Ensembl"/>
        </authorList>
    </citation>
    <scope>IDENTIFICATION</scope>
</reference>
<dbReference type="InterPro" id="IPR031984">
    <property type="entry name" value="SLC3A2_N"/>
</dbReference>
<dbReference type="PANTHER" id="PTHR46673:SF3">
    <property type="entry name" value="SOLUTE CARRIER FAMILY 3 (AMINO ACID TRANSPORTER HEAVY CHAIN), MEMBER 2A-RELATED"/>
    <property type="match status" value="1"/>
</dbReference>
<feature type="compositionally biased region" description="Low complexity" evidence="1">
    <location>
        <begin position="22"/>
        <end position="36"/>
    </location>
</feature>
<name>A0A3Q1HU89_9TELE</name>
<organism evidence="4 5">
    <name type="scientific">Acanthochromis polyacanthus</name>
    <name type="common">spiny chromis</name>
    <dbReference type="NCBI Taxonomy" id="80966"/>
    <lineage>
        <taxon>Eukaryota</taxon>
        <taxon>Metazoa</taxon>
        <taxon>Chordata</taxon>
        <taxon>Craniata</taxon>
        <taxon>Vertebrata</taxon>
        <taxon>Euteleostomi</taxon>
        <taxon>Actinopterygii</taxon>
        <taxon>Neopterygii</taxon>
        <taxon>Teleostei</taxon>
        <taxon>Neoteleostei</taxon>
        <taxon>Acanthomorphata</taxon>
        <taxon>Ovalentaria</taxon>
        <taxon>Pomacentridae</taxon>
        <taxon>Acanthochromis</taxon>
    </lineage>
</organism>